<keyword evidence="3" id="KW-1185">Reference proteome</keyword>
<dbReference type="EMBL" id="JH660645">
    <property type="protein sequence ID" value="EIM28474.1"/>
    <property type="molecule type" value="Genomic_DNA"/>
</dbReference>
<reference evidence="2 3" key="1">
    <citation type="submission" date="2012-02" db="EMBL/GenBank/DDBJ databases">
        <title>Improved High-Quality Draft sequence of Microvirga sp. WSM3557.</title>
        <authorList>
            <consortium name="US DOE Joint Genome Institute"/>
            <person name="Lucas S."/>
            <person name="Han J."/>
            <person name="Lapidus A."/>
            <person name="Cheng J.-F."/>
            <person name="Goodwin L."/>
            <person name="Pitluck S."/>
            <person name="Peters L."/>
            <person name="Zhang X."/>
            <person name="Detter J.C."/>
            <person name="Han C."/>
            <person name="Tapia R."/>
            <person name="Land M."/>
            <person name="Hauser L."/>
            <person name="Kyrpides N."/>
            <person name="Ivanova N."/>
            <person name="Pagani I."/>
            <person name="Brau L."/>
            <person name="Yates R."/>
            <person name="O'Hara G."/>
            <person name="Rui T."/>
            <person name="Howieson J."/>
            <person name="Reeve W."/>
            <person name="Woyke T."/>
        </authorList>
    </citation>
    <scope>NUCLEOTIDE SEQUENCE [LARGE SCALE GENOMIC DNA]</scope>
    <source>
        <strain evidence="2 3">WSM3557</strain>
    </source>
</reference>
<evidence type="ECO:0008006" key="4">
    <source>
        <dbReference type="Google" id="ProtNLM"/>
    </source>
</evidence>
<dbReference type="Proteomes" id="UP000003947">
    <property type="component" value="Unassembled WGS sequence"/>
</dbReference>
<name>I4YWY2_9HYPH</name>
<protein>
    <recommendedName>
        <fullName evidence="4">PsiF repeat protein</fullName>
    </recommendedName>
</protein>
<dbReference type="AlphaFoldDB" id="I4YWY2"/>
<dbReference type="PATRIC" id="fig|864069.3.peg.5447"/>
<dbReference type="RefSeq" id="WP_009764524.1">
    <property type="nucleotide sequence ID" value="NZ_CP141048.1"/>
</dbReference>
<dbReference type="HOGENOM" id="CLU_186042_0_0_5"/>
<keyword evidence="1" id="KW-0732">Signal</keyword>
<gene>
    <name evidence="2" type="ORF">MicloDRAFT_00050600</name>
</gene>
<evidence type="ECO:0000256" key="1">
    <source>
        <dbReference type="SAM" id="SignalP"/>
    </source>
</evidence>
<feature type="chain" id="PRO_5003698629" description="PsiF repeat protein" evidence="1">
    <location>
        <begin position="25"/>
        <end position="84"/>
    </location>
</feature>
<feature type="signal peptide" evidence="1">
    <location>
        <begin position="1"/>
        <end position="24"/>
    </location>
</feature>
<sequence precursor="true">MMNRFVSSALAAALALSMAGAAQAAAETKPQKAPTAAQLAARERMSKCSAEWKEAKAGGKVAKDAKWPKFWSECNTRLKGGTKA</sequence>
<dbReference type="eggNOG" id="ENOG5033ANR">
    <property type="taxonomic scope" value="Bacteria"/>
</dbReference>
<accession>I4YWY2</accession>
<organism evidence="2 3">
    <name type="scientific">Microvirga lotononidis</name>
    <dbReference type="NCBI Taxonomy" id="864069"/>
    <lineage>
        <taxon>Bacteria</taxon>
        <taxon>Pseudomonadati</taxon>
        <taxon>Pseudomonadota</taxon>
        <taxon>Alphaproteobacteria</taxon>
        <taxon>Hyphomicrobiales</taxon>
        <taxon>Methylobacteriaceae</taxon>
        <taxon>Microvirga</taxon>
    </lineage>
</organism>
<evidence type="ECO:0000313" key="3">
    <source>
        <dbReference type="Proteomes" id="UP000003947"/>
    </source>
</evidence>
<evidence type="ECO:0000313" key="2">
    <source>
        <dbReference type="EMBL" id="EIM28474.1"/>
    </source>
</evidence>
<proteinExistence type="predicted"/>